<protein>
    <recommendedName>
        <fullName evidence="3">HNH nuclease domain-containing protein</fullName>
    </recommendedName>
</protein>
<sequence>MSFNAKKYPSNWKKVSLIIRRLAHGCCEWCGQPCENLSVHHVGAPRPNGRKWKNGDPCDKHDIRRENLAALCWHCHSQTDAPSHANYAKRTARRKEKRERHRALGVGTGLVPYALVAA</sequence>
<dbReference type="Proteomes" id="UP000322530">
    <property type="component" value="Unassembled WGS sequence"/>
</dbReference>
<organism evidence="1 2">
    <name type="scientific">Dictyobacter arantiisoli</name>
    <dbReference type="NCBI Taxonomy" id="2014874"/>
    <lineage>
        <taxon>Bacteria</taxon>
        <taxon>Bacillati</taxon>
        <taxon>Chloroflexota</taxon>
        <taxon>Ktedonobacteria</taxon>
        <taxon>Ktedonobacterales</taxon>
        <taxon>Dictyobacteraceae</taxon>
        <taxon>Dictyobacter</taxon>
    </lineage>
</organism>
<evidence type="ECO:0000313" key="2">
    <source>
        <dbReference type="Proteomes" id="UP000322530"/>
    </source>
</evidence>
<proteinExistence type="predicted"/>
<evidence type="ECO:0008006" key="3">
    <source>
        <dbReference type="Google" id="ProtNLM"/>
    </source>
</evidence>
<name>A0A5A5T692_9CHLR</name>
<keyword evidence="2" id="KW-1185">Reference proteome</keyword>
<dbReference type="Gene3D" id="1.10.30.50">
    <property type="match status" value="1"/>
</dbReference>
<dbReference type="InterPro" id="IPR003615">
    <property type="entry name" value="HNH_nuc"/>
</dbReference>
<evidence type="ECO:0000313" key="1">
    <source>
        <dbReference type="EMBL" id="GCF06867.1"/>
    </source>
</evidence>
<dbReference type="AlphaFoldDB" id="A0A5A5T692"/>
<comment type="caution">
    <text evidence="1">The sequence shown here is derived from an EMBL/GenBank/DDBJ whole genome shotgun (WGS) entry which is preliminary data.</text>
</comment>
<dbReference type="CDD" id="cd00085">
    <property type="entry name" value="HNHc"/>
    <property type="match status" value="1"/>
</dbReference>
<reference evidence="1 2" key="1">
    <citation type="submission" date="2019-01" db="EMBL/GenBank/DDBJ databases">
        <title>Draft genome sequence of Dictyobacter sp. Uno17.</title>
        <authorList>
            <person name="Wang C.M."/>
            <person name="Zheng Y."/>
            <person name="Sakai Y."/>
            <person name="Abe K."/>
            <person name="Yokota A."/>
            <person name="Yabe S."/>
        </authorList>
    </citation>
    <scope>NUCLEOTIDE SEQUENCE [LARGE SCALE GENOMIC DNA]</scope>
    <source>
        <strain evidence="1 2">Uno17</strain>
    </source>
</reference>
<gene>
    <name evidence="1" type="ORF">KDI_04310</name>
</gene>
<dbReference type="EMBL" id="BIXY01000003">
    <property type="protein sequence ID" value="GCF06867.1"/>
    <property type="molecule type" value="Genomic_DNA"/>
</dbReference>
<accession>A0A5A5T692</accession>